<proteinExistence type="predicted"/>
<dbReference type="EMBL" id="QSGD01000039">
    <property type="protein sequence ID" value="RHB02894.1"/>
    <property type="molecule type" value="Genomic_DNA"/>
</dbReference>
<feature type="coiled-coil region" evidence="1">
    <location>
        <begin position="111"/>
        <end position="166"/>
    </location>
</feature>
<evidence type="ECO:0000313" key="3">
    <source>
        <dbReference type="Proteomes" id="UP000285288"/>
    </source>
</evidence>
<evidence type="ECO:0000256" key="1">
    <source>
        <dbReference type="SAM" id="Coils"/>
    </source>
</evidence>
<comment type="caution">
    <text evidence="2">The sequence shown here is derived from an EMBL/GenBank/DDBJ whole genome shotgun (WGS) entry which is preliminary data.</text>
</comment>
<dbReference type="Proteomes" id="UP000285288">
    <property type="component" value="Unassembled WGS sequence"/>
</dbReference>
<organism evidence="2 3">
    <name type="scientific">Holdemanella biformis</name>
    <dbReference type="NCBI Taxonomy" id="1735"/>
    <lineage>
        <taxon>Bacteria</taxon>
        <taxon>Bacillati</taxon>
        <taxon>Bacillota</taxon>
        <taxon>Erysipelotrichia</taxon>
        <taxon>Erysipelotrichales</taxon>
        <taxon>Erysipelotrichaceae</taxon>
        <taxon>Holdemanella</taxon>
    </lineage>
</organism>
<dbReference type="AlphaFoldDB" id="A0A413UB42"/>
<reference evidence="2 3" key="1">
    <citation type="submission" date="2018-08" db="EMBL/GenBank/DDBJ databases">
        <title>A genome reference for cultivated species of the human gut microbiota.</title>
        <authorList>
            <person name="Zou Y."/>
            <person name="Xue W."/>
            <person name="Luo G."/>
        </authorList>
    </citation>
    <scope>NUCLEOTIDE SEQUENCE [LARGE SCALE GENOMIC DNA]</scope>
    <source>
        <strain evidence="2 3">AM42-13AC</strain>
    </source>
</reference>
<protein>
    <submittedName>
        <fullName evidence="2">Uncharacterized protein</fullName>
    </submittedName>
</protein>
<sequence length="271" mass="32143">MKDTKENDVMIKQQPKTNSVRMFDGDKALMDQFMKEEKKTQHILIHELLAEHKHKLFVEGHPDFQNEIDEFNKVNECAASMFLSLVNRYGNQSNVIRNEFQNELKANAQTINSLHTQISELTNKIKTMEDETLKTKNQLSNQIEVIDNLKSQNETLKKENEVLRREIGNQTSFKQMYESEHQEYVALFDKFQKQNAEIQEFKIQINNMNYKMELMHQNEKNQRDFMANLKECFDEKCKDYDALKIENESLKSEMNKKSTQKVIRVGVRSYK</sequence>
<dbReference type="RefSeq" id="WP_118011774.1">
    <property type="nucleotide sequence ID" value="NZ_QSGD01000039.1"/>
</dbReference>
<accession>A0A413UB42</accession>
<evidence type="ECO:0000313" key="2">
    <source>
        <dbReference type="EMBL" id="RHB02894.1"/>
    </source>
</evidence>
<gene>
    <name evidence="2" type="ORF">DW907_08975</name>
</gene>
<name>A0A413UB42_9FIRM</name>
<keyword evidence="1" id="KW-0175">Coiled coil</keyword>